<comment type="caution">
    <text evidence="1">The sequence shown here is derived from an EMBL/GenBank/DDBJ whole genome shotgun (WGS) entry which is preliminary data.</text>
</comment>
<evidence type="ECO:0000313" key="2">
    <source>
        <dbReference type="Proteomes" id="UP001642260"/>
    </source>
</evidence>
<sequence length="133" mass="14902">MNMEGAKRTPLSARKKPMRKSRRLVKSIVAYLKSDSYLYAPLFSDFSPQIKTPSPSDSVSPLADRLDFEAGKLQVTNLVTREVSTSSTTMRDDNNNYRNLRSDIAEHVLRNGRINSPKRSLVILDGQQTGLSS</sequence>
<dbReference type="EMBL" id="CAKOAT010252931">
    <property type="protein sequence ID" value="CAH8358749.1"/>
    <property type="molecule type" value="Genomic_DNA"/>
</dbReference>
<proteinExistence type="predicted"/>
<accession>A0ABC8KRD7</accession>
<keyword evidence="2" id="KW-1185">Reference proteome</keyword>
<dbReference type="Proteomes" id="UP001642260">
    <property type="component" value="Unassembled WGS sequence"/>
</dbReference>
<protein>
    <submittedName>
        <fullName evidence="1">Uncharacterized protein</fullName>
    </submittedName>
</protein>
<dbReference type="AlphaFoldDB" id="A0ABC8KRD7"/>
<dbReference type="PANTHER" id="PTHR36811:SF2">
    <property type="entry name" value="OS08G0444440 PROTEIN"/>
    <property type="match status" value="1"/>
</dbReference>
<reference evidence="1 2" key="1">
    <citation type="submission" date="2022-03" db="EMBL/GenBank/DDBJ databases">
        <authorList>
            <person name="Macdonald S."/>
            <person name="Ahmed S."/>
            <person name="Newling K."/>
        </authorList>
    </citation>
    <scope>NUCLEOTIDE SEQUENCE [LARGE SCALE GENOMIC DNA]</scope>
</reference>
<dbReference type="PANTHER" id="PTHR36811">
    <property type="entry name" value="OS08G0444440 PROTEIN"/>
    <property type="match status" value="1"/>
</dbReference>
<evidence type="ECO:0000313" key="1">
    <source>
        <dbReference type="EMBL" id="CAH8358749.1"/>
    </source>
</evidence>
<organism evidence="1 2">
    <name type="scientific">Eruca vesicaria subsp. sativa</name>
    <name type="common">Garden rocket</name>
    <name type="synonym">Eruca sativa</name>
    <dbReference type="NCBI Taxonomy" id="29727"/>
    <lineage>
        <taxon>Eukaryota</taxon>
        <taxon>Viridiplantae</taxon>
        <taxon>Streptophyta</taxon>
        <taxon>Embryophyta</taxon>
        <taxon>Tracheophyta</taxon>
        <taxon>Spermatophyta</taxon>
        <taxon>Magnoliopsida</taxon>
        <taxon>eudicotyledons</taxon>
        <taxon>Gunneridae</taxon>
        <taxon>Pentapetalae</taxon>
        <taxon>rosids</taxon>
        <taxon>malvids</taxon>
        <taxon>Brassicales</taxon>
        <taxon>Brassicaceae</taxon>
        <taxon>Brassiceae</taxon>
        <taxon>Eruca</taxon>
    </lineage>
</organism>
<name>A0ABC8KRD7_ERUVS</name>
<gene>
    <name evidence="1" type="ORF">ERUC_LOCUS24505</name>
</gene>